<evidence type="ECO:0000313" key="4">
    <source>
        <dbReference type="Proteomes" id="UP001286589"/>
    </source>
</evidence>
<feature type="domain" description="DUF3828" evidence="2">
    <location>
        <begin position="25"/>
        <end position="143"/>
    </location>
</feature>
<evidence type="ECO:0000256" key="1">
    <source>
        <dbReference type="SAM" id="SignalP"/>
    </source>
</evidence>
<dbReference type="Pfam" id="PF12883">
    <property type="entry name" value="DUF3828"/>
    <property type="match status" value="1"/>
</dbReference>
<evidence type="ECO:0000313" key="3">
    <source>
        <dbReference type="EMBL" id="MDV2864003.1"/>
    </source>
</evidence>
<sequence length="152" mass="17901">MRLILTFILAFYLPFASASAPVSAQKSVTEFYQFYLADFTNLSPDNSAHKQKMTQWVSKKLLARLDAIYNIPEQEFLEADYFTYTQDYATEWIHRLRTTPGVADGNSQRVDVWLGIQDNKYKHLQVWTRKEDGEWKIWRVVDAGNHIEQKLY</sequence>
<dbReference type="EMBL" id="JAWJAC010000009">
    <property type="protein sequence ID" value="MDV2864003.1"/>
    <property type="molecule type" value="Genomic_DNA"/>
</dbReference>
<dbReference type="InterPro" id="IPR024289">
    <property type="entry name" value="DUF3828"/>
</dbReference>
<protein>
    <submittedName>
        <fullName evidence="3">DUF3828 domain-containing protein</fullName>
    </submittedName>
</protein>
<dbReference type="AlphaFoldDB" id="A0AB35RPB5"/>
<gene>
    <name evidence="3" type="ORF">R0H02_16220</name>
</gene>
<dbReference type="RefSeq" id="WP_142519280.1">
    <property type="nucleotide sequence ID" value="NZ_JAWJAC010000009.1"/>
</dbReference>
<proteinExistence type="predicted"/>
<reference evidence="3 4" key="1">
    <citation type="submission" date="2023-10" db="EMBL/GenBank/DDBJ databases">
        <title>Phytobacter spp. The emergence of a new genus of hospital-origin enterobacteria encoding carbapenemases in Argentina.</title>
        <authorList>
            <person name="Vay C."/>
            <person name="Almuzara M."/>
            <person name="Traglia G.M."/>
            <person name="Campos J."/>
        </authorList>
    </citation>
    <scope>NUCLEOTIDE SEQUENCE [LARGE SCALE GENOMIC DNA]</scope>
    <source>
        <strain evidence="3 4">CVMA36</strain>
    </source>
</reference>
<keyword evidence="1" id="KW-0732">Signal</keyword>
<accession>A0AB35RPB5</accession>
<dbReference type="Gene3D" id="3.10.450.50">
    <property type="match status" value="1"/>
</dbReference>
<comment type="caution">
    <text evidence="3">The sequence shown here is derived from an EMBL/GenBank/DDBJ whole genome shotgun (WGS) entry which is preliminary data.</text>
</comment>
<evidence type="ECO:0000259" key="2">
    <source>
        <dbReference type="Pfam" id="PF12883"/>
    </source>
</evidence>
<organism evidence="3 4">
    <name type="scientific">Phytobacter ursingii</name>
    <dbReference type="NCBI Taxonomy" id="1972431"/>
    <lineage>
        <taxon>Bacteria</taxon>
        <taxon>Pseudomonadati</taxon>
        <taxon>Pseudomonadota</taxon>
        <taxon>Gammaproteobacteria</taxon>
        <taxon>Enterobacterales</taxon>
        <taxon>Enterobacteriaceae</taxon>
        <taxon>Phytobacter</taxon>
    </lineage>
</organism>
<name>A0AB35RPB5_9ENTR</name>
<keyword evidence="4" id="KW-1185">Reference proteome</keyword>
<feature type="chain" id="PRO_5044306458" evidence="1">
    <location>
        <begin position="19"/>
        <end position="152"/>
    </location>
</feature>
<feature type="signal peptide" evidence="1">
    <location>
        <begin position="1"/>
        <end position="18"/>
    </location>
</feature>
<dbReference type="Proteomes" id="UP001286589">
    <property type="component" value="Unassembled WGS sequence"/>
</dbReference>